<dbReference type="EMBL" id="JAUSTR010000005">
    <property type="protein sequence ID" value="MDQ0162672.1"/>
    <property type="molecule type" value="Genomic_DNA"/>
</dbReference>
<dbReference type="PANTHER" id="PTHR43479:SF11">
    <property type="entry name" value="ACREF_ENVCD OPERON REPRESSOR-RELATED"/>
    <property type="match status" value="1"/>
</dbReference>
<feature type="DNA-binding region" description="H-T-H motif" evidence="3">
    <location>
        <begin position="33"/>
        <end position="52"/>
    </location>
</feature>
<accession>A0ABT9VNV6</accession>
<dbReference type="InterPro" id="IPR009057">
    <property type="entry name" value="Homeodomain-like_sf"/>
</dbReference>
<gene>
    <name evidence="5" type="ORF">J2S06_001749</name>
</gene>
<dbReference type="Gene3D" id="1.10.357.10">
    <property type="entry name" value="Tetracycline Repressor, domain 2"/>
    <property type="match status" value="1"/>
</dbReference>
<dbReference type="PRINTS" id="PR00455">
    <property type="entry name" value="HTHTETR"/>
</dbReference>
<dbReference type="InterPro" id="IPR050624">
    <property type="entry name" value="HTH-type_Tx_Regulator"/>
</dbReference>
<evidence type="ECO:0000313" key="5">
    <source>
        <dbReference type="EMBL" id="MDQ0162672.1"/>
    </source>
</evidence>
<dbReference type="InterPro" id="IPR001647">
    <property type="entry name" value="HTH_TetR"/>
</dbReference>
<dbReference type="PANTHER" id="PTHR43479">
    <property type="entry name" value="ACREF/ENVCD OPERON REPRESSOR-RELATED"/>
    <property type="match status" value="1"/>
</dbReference>
<evidence type="ECO:0000313" key="6">
    <source>
        <dbReference type="Proteomes" id="UP001225646"/>
    </source>
</evidence>
<keyword evidence="6" id="KW-1185">Reference proteome</keyword>
<evidence type="ECO:0000256" key="3">
    <source>
        <dbReference type="PROSITE-ProRule" id="PRU00335"/>
    </source>
</evidence>
<organism evidence="5 6">
    <name type="scientific">Aeribacillus alveayuensis</name>
    <dbReference type="NCBI Taxonomy" id="279215"/>
    <lineage>
        <taxon>Bacteria</taxon>
        <taxon>Bacillati</taxon>
        <taxon>Bacillota</taxon>
        <taxon>Bacilli</taxon>
        <taxon>Bacillales</taxon>
        <taxon>Bacillaceae</taxon>
        <taxon>Aeribacillus</taxon>
    </lineage>
</organism>
<proteinExistence type="predicted"/>
<evidence type="ECO:0000256" key="2">
    <source>
        <dbReference type="ARBA" id="ARBA00023125"/>
    </source>
</evidence>
<evidence type="ECO:0000256" key="1">
    <source>
        <dbReference type="ARBA" id="ARBA00022491"/>
    </source>
</evidence>
<dbReference type="Pfam" id="PF00440">
    <property type="entry name" value="TetR_N"/>
    <property type="match status" value="1"/>
</dbReference>
<sequence length="191" mass="22296">MTPRKITGEELTQEKIINVAREHFVQKGYNQVSMRQIAKELNCSHGAIYYHFKNKAELFYAIVQADYAFLDQLLIQTLTKSYRSDEEALKEILLTFIHFGLTYKSHFEFMFLTKNSEMEPYFETGPNESYQRFAEAVAKLVPNTLSPSKIWCLFLALIGFVTKYVYSDTSYEEVKNLAKEYTSFLIRGLKT</sequence>
<dbReference type="PROSITE" id="PS50977">
    <property type="entry name" value="HTH_TETR_2"/>
    <property type="match status" value="1"/>
</dbReference>
<feature type="domain" description="HTH tetR-type" evidence="4">
    <location>
        <begin position="10"/>
        <end position="70"/>
    </location>
</feature>
<protein>
    <submittedName>
        <fullName evidence="5">AcrR family transcriptional regulator</fullName>
    </submittedName>
</protein>
<dbReference type="SUPFAM" id="SSF46689">
    <property type="entry name" value="Homeodomain-like"/>
    <property type="match status" value="1"/>
</dbReference>
<reference evidence="5 6" key="1">
    <citation type="submission" date="2023-07" db="EMBL/GenBank/DDBJ databases">
        <title>Genomic Encyclopedia of Type Strains, Phase IV (KMG-IV): sequencing the most valuable type-strain genomes for metagenomic binning, comparative biology and taxonomic classification.</title>
        <authorList>
            <person name="Goeker M."/>
        </authorList>
    </citation>
    <scope>NUCLEOTIDE SEQUENCE [LARGE SCALE GENOMIC DNA]</scope>
    <source>
        <strain evidence="5 6">DSM 19092</strain>
    </source>
</reference>
<evidence type="ECO:0000259" key="4">
    <source>
        <dbReference type="PROSITE" id="PS50977"/>
    </source>
</evidence>
<keyword evidence="2 3" id="KW-0238">DNA-binding</keyword>
<name>A0ABT9VNV6_9BACI</name>
<keyword evidence="1" id="KW-0678">Repressor</keyword>
<comment type="caution">
    <text evidence="5">The sequence shown here is derived from an EMBL/GenBank/DDBJ whole genome shotgun (WGS) entry which is preliminary data.</text>
</comment>
<dbReference type="Proteomes" id="UP001225646">
    <property type="component" value="Unassembled WGS sequence"/>
</dbReference>
<dbReference type="RefSeq" id="WP_419152026.1">
    <property type="nucleotide sequence ID" value="NZ_JAUSTR010000005.1"/>
</dbReference>